<gene>
    <name evidence="1" type="ORF">BCF44_110426</name>
</gene>
<organism evidence="1 2">
    <name type="scientific">Kutzneria buriramensis</name>
    <dbReference type="NCBI Taxonomy" id="1045776"/>
    <lineage>
        <taxon>Bacteria</taxon>
        <taxon>Bacillati</taxon>
        <taxon>Actinomycetota</taxon>
        <taxon>Actinomycetes</taxon>
        <taxon>Pseudonocardiales</taxon>
        <taxon>Pseudonocardiaceae</taxon>
        <taxon>Kutzneria</taxon>
    </lineage>
</organism>
<dbReference type="EMBL" id="QUNO01000010">
    <property type="protein sequence ID" value="REH42921.1"/>
    <property type="molecule type" value="Genomic_DNA"/>
</dbReference>
<evidence type="ECO:0000313" key="1">
    <source>
        <dbReference type="EMBL" id="REH42921.1"/>
    </source>
</evidence>
<proteinExistence type="predicted"/>
<protein>
    <submittedName>
        <fullName evidence="1">Putative ABC transport system permease protein</fullName>
    </submittedName>
</protein>
<sequence>MVVISVLNGWTPVLDLSLAAGAPVAGLYPALWAARTEPVDALRGGGTA</sequence>
<name>A0A3E0HEU0_9PSEU</name>
<keyword evidence="2" id="KW-1185">Reference proteome</keyword>
<accession>A0A3E0HEU0</accession>
<dbReference type="Proteomes" id="UP000256269">
    <property type="component" value="Unassembled WGS sequence"/>
</dbReference>
<reference evidence="1 2" key="1">
    <citation type="submission" date="2018-08" db="EMBL/GenBank/DDBJ databases">
        <title>Genomic Encyclopedia of Archaeal and Bacterial Type Strains, Phase II (KMG-II): from individual species to whole genera.</title>
        <authorList>
            <person name="Goeker M."/>
        </authorList>
    </citation>
    <scope>NUCLEOTIDE SEQUENCE [LARGE SCALE GENOMIC DNA]</scope>
    <source>
        <strain evidence="1 2">DSM 45791</strain>
    </source>
</reference>
<dbReference type="AlphaFoldDB" id="A0A3E0HEU0"/>
<comment type="caution">
    <text evidence="1">The sequence shown here is derived from an EMBL/GenBank/DDBJ whole genome shotgun (WGS) entry which is preliminary data.</text>
</comment>
<evidence type="ECO:0000313" key="2">
    <source>
        <dbReference type="Proteomes" id="UP000256269"/>
    </source>
</evidence>